<organism evidence="5">
    <name type="scientific">marine metagenome</name>
    <dbReference type="NCBI Taxonomy" id="408172"/>
    <lineage>
        <taxon>unclassified sequences</taxon>
        <taxon>metagenomes</taxon>
        <taxon>ecological metagenomes</taxon>
    </lineage>
</organism>
<evidence type="ECO:0000256" key="2">
    <source>
        <dbReference type="ARBA" id="ARBA00022908"/>
    </source>
</evidence>
<sequence>MGISGSNKKVKINRSTVEALPYFKPNPEKPNTNQQLVFDSVLPGFGVRITESNKAYFAQKRVGRKVVRFTIGPCNQIIPEKAREIAHEKLLEMTRGQDPNLIKQGILAEADITLEKSFHDFVEVRSLKPITFREYNRAMKKTFKDWQTKPVNSITKDMVMRKFRKVSSESGPALANLEFRFLRALMNFAMGQYENSKGKPLVSVNPVSRLSETKAWHRIKRRQTIIDKSDLPKWFKGIRS</sequence>
<evidence type="ECO:0000313" key="5">
    <source>
        <dbReference type="EMBL" id="SVD08407.1"/>
    </source>
</evidence>
<dbReference type="PANTHER" id="PTHR30629">
    <property type="entry name" value="PROPHAGE INTEGRASE"/>
    <property type="match status" value="1"/>
</dbReference>
<dbReference type="Gene3D" id="1.10.150.130">
    <property type="match status" value="1"/>
</dbReference>
<keyword evidence="3" id="KW-0238">DNA-binding</keyword>
<proteinExistence type="inferred from homology"/>
<feature type="non-terminal residue" evidence="5">
    <location>
        <position position="240"/>
    </location>
</feature>
<dbReference type="InterPro" id="IPR050808">
    <property type="entry name" value="Phage_Integrase"/>
</dbReference>
<dbReference type="InterPro" id="IPR038488">
    <property type="entry name" value="Integrase_DNA-bd_sf"/>
</dbReference>
<keyword evidence="2" id="KW-0229">DNA integration</keyword>
<dbReference type="PANTHER" id="PTHR30629:SF2">
    <property type="entry name" value="PROPHAGE INTEGRASE INTS-RELATED"/>
    <property type="match status" value="1"/>
</dbReference>
<dbReference type="GO" id="GO:0003677">
    <property type="term" value="F:DNA binding"/>
    <property type="evidence" value="ECO:0007669"/>
    <property type="project" value="UniProtKB-KW"/>
</dbReference>
<dbReference type="SUPFAM" id="SSF56349">
    <property type="entry name" value="DNA breaking-rejoining enzymes"/>
    <property type="match status" value="1"/>
</dbReference>
<evidence type="ECO:0000256" key="3">
    <source>
        <dbReference type="ARBA" id="ARBA00023125"/>
    </source>
</evidence>
<accession>A0A382SGU2</accession>
<evidence type="ECO:0000259" key="4">
    <source>
        <dbReference type="PROSITE" id="PS51900"/>
    </source>
</evidence>
<reference evidence="5" key="1">
    <citation type="submission" date="2018-05" db="EMBL/GenBank/DDBJ databases">
        <authorList>
            <person name="Lanie J.A."/>
            <person name="Ng W.-L."/>
            <person name="Kazmierczak K.M."/>
            <person name="Andrzejewski T.M."/>
            <person name="Davidsen T.M."/>
            <person name="Wayne K.J."/>
            <person name="Tettelin H."/>
            <person name="Glass J.I."/>
            <person name="Rusch D."/>
            <person name="Podicherti R."/>
            <person name="Tsui H.-C.T."/>
            <person name="Winkler M.E."/>
        </authorList>
    </citation>
    <scope>NUCLEOTIDE SEQUENCE</scope>
</reference>
<gene>
    <name evidence="5" type="ORF">METZ01_LOCUS361261</name>
</gene>
<dbReference type="EMBL" id="UINC01128569">
    <property type="protein sequence ID" value="SVD08407.1"/>
    <property type="molecule type" value="Genomic_DNA"/>
</dbReference>
<protein>
    <recommendedName>
        <fullName evidence="4">Core-binding (CB) domain-containing protein</fullName>
    </recommendedName>
</protein>
<feature type="domain" description="Core-binding (CB)" evidence="4">
    <location>
        <begin position="109"/>
        <end position="190"/>
    </location>
</feature>
<comment type="similarity">
    <text evidence="1">Belongs to the 'phage' integrase family.</text>
</comment>
<dbReference type="GO" id="GO:0015074">
    <property type="term" value="P:DNA integration"/>
    <property type="evidence" value="ECO:0007669"/>
    <property type="project" value="UniProtKB-KW"/>
</dbReference>
<name>A0A382SGU2_9ZZZZ</name>
<dbReference type="Gene3D" id="3.30.160.390">
    <property type="entry name" value="Integrase, DNA-binding domain"/>
    <property type="match status" value="1"/>
</dbReference>
<dbReference type="InterPro" id="IPR010998">
    <property type="entry name" value="Integrase_recombinase_N"/>
</dbReference>
<evidence type="ECO:0000256" key="1">
    <source>
        <dbReference type="ARBA" id="ARBA00008857"/>
    </source>
</evidence>
<dbReference type="InterPro" id="IPR044068">
    <property type="entry name" value="CB"/>
</dbReference>
<dbReference type="PROSITE" id="PS51900">
    <property type="entry name" value="CB"/>
    <property type="match status" value="1"/>
</dbReference>
<dbReference type="AlphaFoldDB" id="A0A382SGU2"/>
<dbReference type="InterPro" id="IPR011010">
    <property type="entry name" value="DNA_brk_join_enz"/>
</dbReference>